<organism evidence="1 2">
    <name type="scientific">Klebsiella phage vB_KvM-Eowyn</name>
    <dbReference type="NCBI Taxonomy" id="2762819"/>
    <lineage>
        <taxon>Viruses</taxon>
        <taxon>Duplodnaviria</taxon>
        <taxon>Heunggongvirae</taxon>
        <taxon>Uroviricota</taxon>
        <taxon>Caudoviricetes</taxon>
        <taxon>Chimalliviridae</taxon>
        <taxon>Eowynvirus</taxon>
        <taxon>Eowynvirus eowyn</taxon>
    </lineage>
</organism>
<gene>
    <name evidence="1" type="ORF">LLCLJKAH_00257</name>
</gene>
<keyword evidence="2" id="KW-1185">Reference proteome</keyword>
<sequence length="126" mass="14136">MNLLSELFNRVGAVGESWADIESVHLTIQDQTGMEQTFQCPYIPENMGHVLELYFEHIDSQDGLTQVVVGCIWFKSGNILRFIPNQPLEKILALSGDWELVELPPNPKDADDGPGLTWFYSALIGD</sequence>
<protein>
    <submittedName>
        <fullName evidence="1">Uncharacterized protein</fullName>
    </submittedName>
</protein>
<evidence type="ECO:0000313" key="1">
    <source>
        <dbReference type="EMBL" id="CAD5236246.1"/>
    </source>
</evidence>
<dbReference type="Proteomes" id="UP000596247">
    <property type="component" value="Chromosome"/>
</dbReference>
<accession>A0A7R8MJT6</accession>
<reference evidence="1 2" key="1">
    <citation type="submission" date="2020-09" db="EMBL/GenBank/DDBJ databases">
        <authorList>
            <person name="Jameson E."/>
        </authorList>
    </citation>
    <scope>NUCLEOTIDE SEQUENCE [LARGE SCALE GENOMIC DNA]</scope>
</reference>
<name>A0A7R8MJT6_9CAUD</name>
<dbReference type="EMBL" id="LR881104">
    <property type="protein sequence ID" value="CAD5236246.1"/>
    <property type="molecule type" value="Genomic_DNA"/>
</dbReference>
<proteinExistence type="predicted"/>
<evidence type="ECO:0000313" key="2">
    <source>
        <dbReference type="Proteomes" id="UP000596247"/>
    </source>
</evidence>